<sequence>MGKPVNLNRFKKQKARAEDKARANHNAAAYGLSKAQRDLAEAKEEQKRRLLDGTKRDDV</sequence>
<organism evidence="2 3">
    <name type="scientific">Planktotalea frisia</name>
    <dbReference type="NCBI Taxonomy" id="696762"/>
    <lineage>
        <taxon>Bacteria</taxon>
        <taxon>Pseudomonadati</taxon>
        <taxon>Pseudomonadota</taxon>
        <taxon>Alphaproteobacteria</taxon>
        <taxon>Rhodobacterales</taxon>
        <taxon>Paracoccaceae</taxon>
        <taxon>Planktotalea</taxon>
    </lineage>
</organism>
<comment type="caution">
    <text evidence="2">The sequence shown here is derived from an EMBL/GenBank/DDBJ whole genome shotgun (WGS) entry which is preliminary data.</text>
</comment>
<gene>
    <name evidence="2" type="ORF">PFRI_27800</name>
</gene>
<dbReference type="AlphaFoldDB" id="A0A1L9NUM6"/>
<proteinExistence type="predicted"/>
<dbReference type="InterPro" id="IPR025227">
    <property type="entry name" value="DUF4169"/>
</dbReference>
<dbReference type="RefSeq" id="WP_072631301.1">
    <property type="nucleotide sequence ID" value="NZ_JABBAN010000224.1"/>
</dbReference>
<feature type="region of interest" description="Disordered" evidence="1">
    <location>
        <begin position="1"/>
        <end position="59"/>
    </location>
</feature>
<dbReference type="Proteomes" id="UP000184514">
    <property type="component" value="Unassembled WGS sequence"/>
</dbReference>
<dbReference type="OrthoDB" id="7192657at2"/>
<evidence type="ECO:0000313" key="3">
    <source>
        <dbReference type="Proteomes" id="UP000184514"/>
    </source>
</evidence>
<accession>A0A1L9NUM6</accession>
<dbReference type="STRING" id="696762.PFRI_27800"/>
<evidence type="ECO:0000313" key="2">
    <source>
        <dbReference type="EMBL" id="OJI93005.1"/>
    </source>
</evidence>
<dbReference type="Pfam" id="PF13770">
    <property type="entry name" value="DUF4169"/>
    <property type="match status" value="1"/>
</dbReference>
<protein>
    <submittedName>
        <fullName evidence="2">Uncharacterized protein</fullName>
    </submittedName>
</protein>
<dbReference type="EMBL" id="MLCB01000159">
    <property type="protein sequence ID" value="OJI93005.1"/>
    <property type="molecule type" value="Genomic_DNA"/>
</dbReference>
<keyword evidence="3" id="KW-1185">Reference proteome</keyword>
<name>A0A1L9NUM6_9RHOB</name>
<feature type="compositionally biased region" description="Basic and acidic residues" evidence="1">
    <location>
        <begin position="35"/>
        <end position="59"/>
    </location>
</feature>
<evidence type="ECO:0000256" key="1">
    <source>
        <dbReference type="SAM" id="MobiDB-lite"/>
    </source>
</evidence>
<reference evidence="2 3" key="1">
    <citation type="submission" date="2016-10" db="EMBL/GenBank/DDBJ databases">
        <title>Genome sequence of Planktotalea frisia SH6-1.</title>
        <authorList>
            <person name="Poehlein A."/>
            <person name="Bakenhus I."/>
            <person name="Voget S."/>
            <person name="Brinkhoff T."/>
            <person name="Simon M."/>
        </authorList>
    </citation>
    <scope>NUCLEOTIDE SEQUENCE [LARGE SCALE GENOMIC DNA]</scope>
    <source>
        <strain evidence="2 3">SH6-1</strain>
    </source>
</reference>